<feature type="region of interest" description="Disordered" evidence="1">
    <location>
        <begin position="321"/>
        <end position="353"/>
    </location>
</feature>
<sequence length="353" mass="37325">MAPSPKSDLASHRPVSWTFSSVSEMTNPTHSIKTSAPSHGPHLSRPVTPVRAQPASTLIHSPSHSLLVLASGPPSPVPRDDIIEGMSASTSSIFERDVELLEPTLTAHDAIELAVPSVLDEAFEVLATTDPKHIIIDPSPIELQNHSSPLFDLPCTPPRKRLGLGWIGSDLGLGSEPSMSLGQASPSSPGNSWDRSSPSALPSSLPGLHHQLHSACDSMSISDLGSPRSLSPISTDGVGVGIGNQQRSPTKHEPNQYGILPPSPLQPFMTMTPETGHRRLASADTISSGSTNRLSFMSYADLINSERLADQVQHVTPFALTEPSPSVTSEKSQTLGKVETEGLGLALGEENKS</sequence>
<feature type="compositionally biased region" description="Low complexity" evidence="1">
    <location>
        <begin position="196"/>
        <end position="208"/>
    </location>
</feature>
<dbReference type="AlphaFoldDB" id="A0A9P6NGD5"/>
<dbReference type="EMBL" id="MU167274">
    <property type="protein sequence ID" value="KAG0145544.1"/>
    <property type="molecule type" value="Genomic_DNA"/>
</dbReference>
<dbReference type="Proteomes" id="UP000886653">
    <property type="component" value="Unassembled WGS sequence"/>
</dbReference>
<dbReference type="OrthoDB" id="2538032at2759"/>
<organism evidence="2 3">
    <name type="scientific">Cronartium quercuum f. sp. fusiforme G11</name>
    <dbReference type="NCBI Taxonomy" id="708437"/>
    <lineage>
        <taxon>Eukaryota</taxon>
        <taxon>Fungi</taxon>
        <taxon>Dikarya</taxon>
        <taxon>Basidiomycota</taxon>
        <taxon>Pucciniomycotina</taxon>
        <taxon>Pucciniomycetes</taxon>
        <taxon>Pucciniales</taxon>
        <taxon>Coleosporiaceae</taxon>
        <taxon>Cronartium</taxon>
    </lineage>
</organism>
<feature type="compositionally biased region" description="Polar residues" evidence="1">
    <location>
        <begin position="217"/>
        <end position="234"/>
    </location>
</feature>
<comment type="caution">
    <text evidence="2">The sequence shown here is derived from an EMBL/GenBank/DDBJ whole genome shotgun (WGS) entry which is preliminary data.</text>
</comment>
<feature type="compositionally biased region" description="Low complexity" evidence="1">
    <location>
        <begin position="341"/>
        <end position="353"/>
    </location>
</feature>
<reference evidence="2" key="1">
    <citation type="submission" date="2013-11" db="EMBL/GenBank/DDBJ databases">
        <title>Genome sequence of the fusiform rust pathogen reveals effectors for host alternation and coevolution with pine.</title>
        <authorList>
            <consortium name="DOE Joint Genome Institute"/>
            <person name="Smith K."/>
            <person name="Pendleton A."/>
            <person name="Kubisiak T."/>
            <person name="Anderson C."/>
            <person name="Salamov A."/>
            <person name="Aerts A."/>
            <person name="Riley R."/>
            <person name="Clum A."/>
            <person name="Lindquist E."/>
            <person name="Ence D."/>
            <person name="Campbell M."/>
            <person name="Kronenberg Z."/>
            <person name="Feau N."/>
            <person name="Dhillon B."/>
            <person name="Hamelin R."/>
            <person name="Burleigh J."/>
            <person name="Smith J."/>
            <person name="Yandell M."/>
            <person name="Nelson C."/>
            <person name="Grigoriev I."/>
            <person name="Davis J."/>
        </authorList>
    </citation>
    <scope>NUCLEOTIDE SEQUENCE</scope>
    <source>
        <strain evidence="2">G11</strain>
    </source>
</reference>
<feature type="region of interest" description="Disordered" evidence="1">
    <location>
        <begin position="21"/>
        <end position="47"/>
    </location>
</feature>
<feature type="compositionally biased region" description="Polar residues" evidence="1">
    <location>
        <begin position="323"/>
        <end position="335"/>
    </location>
</feature>
<gene>
    <name evidence="2" type="ORF">CROQUDRAFT_658463</name>
</gene>
<feature type="region of interest" description="Disordered" evidence="1">
    <location>
        <begin position="177"/>
        <end position="258"/>
    </location>
</feature>
<accession>A0A9P6NGD5</accession>
<proteinExistence type="predicted"/>
<keyword evidence="3" id="KW-1185">Reference proteome</keyword>
<evidence type="ECO:0000256" key="1">
    <source>
        <dbReference type="SAM" id="MobiDB-lite"/>
    </source>
</evidence>
<evidence type="ECO:0000313" key="3">
    <source>
        <dbReference type="Proteomes" id="UP000886653"/>
    </source>
</evidence>
<feature type="compositionally biased region" description="Polar residues" evidence="1">
    <location>
        <begin position="21"/>
        <end position="37"/>
    </location>
</feature>
<name>A0A9P6NGD5_9BASI</name>
<protein>
    <submittedName>
        <fullName evidence="2">Uncharacterized protein</fullName>
    </submittedName>
</protein>
<feature type="compositionally biased region" description="Polar residues" evidence="1">
    <location>
        <begin position="177"/>
        <end position="195"/>
    </location>
</feature>
<evidence type="ECO:0000313" key="2">
    <source>
        <dbReference type="EMBL" id="KAG0145544.1"/>
    </source>
</evidence>